<proteinExistence type="predicted"/>
<sequence>MTEYGQYFGALGATLDAKASWFLDEVDVSQFGELGDDVHSEPYYQQVFNGEATPGINAMIAVFQAS</sequence>
<organism evidence="1 2">
    <name type="scientific">Arthrobacter pigmenti</name>
    <dbReference type="NCBI Taxonomy" id="271432"/>
    <lineage>
        <taxon>Bacteria</taxon>
        <taxon>Bacillati</taxon>
        <taxon>Actinomycetota</taxon>
        <taxon>Actinomycetes</taxon>
        <taxon>Micrococcales</taxon>
        <taxon>Micrococcaceae</taxon>
        <taxon>Arthrobacter</taxon>
    </lineage>
</organism>
<accession>A0A846RGC1</accession>
<dbReference type="Proteomes" id="UP000547458">
    <property type="component" value="Unassembled WGS sequence"/>
</dbReference>
<comment type="caution">
    <text evidence="1">The sequence shown here is derived from an EMBL/GenBank/DDBJ whole genome shotgun (WGS) entry which is preliminary data.</text>
</comment>
<dbReference type="AlphaFoldDB" id="A0A846RGC1"/>
<evidence type="ECO:0000313" key="1">
    <source>
        <dbReference type="EMBL" id="NJC22173.1"/>
    </source>
</evidence>
<keyword evidence="2" id="KW-1185">Reference proteome</keyword>
<protein>
    <submittedName>
        <fullName evidence="1">Uncharacterized protein</fullName>
    </submittedName>
</protein>
<name>A0A846RGC1_9MICC</name>
<gene>
    <name evidence="1" type="ORF">BJ994_001249</name>
</gene>
<reference evidence="1 2" key="1">
    <citation type="submission" date="2020-03" db="EMBL/GenBank/DDBJ databases">
        <title>Sequencing the genomes of 1000 actinobacteria strains.</title>
        <authorList>
            <person name="Klenk H.-P."/>
        </authorList>
    </citation>
    <scope>NUCLEOTIDE SEQUENCE [LARGE SCALE GENOMIC DNA]</scope>
    <source>
        <strain evidence="1 2">DSM 16403</strain>
    </source>
</reference>
<dbReference type="EMBL" id="JAATJL010000001">
    <property type="protein sequence ID" value="NJC22173.1"/>
    <property type="molecule type" value="Genomic_DNA"/>
</dbReference>
<dbReference type="RefSeq" id="WP_167992580.1">
    <property type="nucleotide sequence ID" value="NZ_JAATJL010000001.1"/>
</dbReference>
<evidence type="ECO:0000313" key="2">
    <source>
        <dbReference type="Proteomes" id="UP000547458"/>
    </source>
</evidence>